<feature type="transmembrane region" description="Helical" evidence="17">
    <location>
        <begin position="274"/>
        <end position="293"/>
    </location>
</feature>
<evidence type="ECO:0000256" key="15">
    <source>
        <dbReference type="ARBA" id="ARBA00023136"/>
    </source>
</evidence>
<keyword evidence="7 17" id="KW-0679">Respiratory chain</keyword>
<dbReference type="GO" id="GO:0031966">
    <property type="term" value="C:mitochondrial membrane"/>
    <property type="evidence" value="ECO:0007669"/>
    <property type="project" value="UniProtKB-SubCell"/>
</dbReference>
<keyword evidence="13 17" id="KW-0830">Ubiquinone</keyword>
<feature type="transmembrane region" description="Helical" evidence="17">
    <location>
        <begin position="88"/>
        <end position="107"/>
    </location>
</feature>
<protein>
    <recommendedName>
        <fullName evidence="5 17">NADH-ubiquinone oxidoreductase chain 4</fullName>
        <ecNumber evidence="4 17">7.1.1.2</ecNumber>
    </recommendedName>
</protein>
<reference evidence="20" key="1">
    <citation type="submission" date="2017-10" db="EMBL/GenBank/DDBJ databases">
        <title>Mitogenomes of tropical arthropods.</title>
        <authorList>
            <person name="Pires Paula D."/>
            <person name="Coiti Togawa R."/>
        </authorList>
    </citation>
    <scope>NUCLEOTIDE SEQUENCE</scope>
</reference>
<dbReference type="GO" id="GO:0015990">
    <property type="term" value="P:electron transport coupled proton transport"/>
    <property type="evidence" value="ECO:0007669"/>
    <property type="project" value="TreeGrafter"/>
</dbReference>
<feature type="transmembrane region" description="Helical" evidence="17">
    <location>
        <begin position="332"/>
        <end position="352"/>
    </location>
</feature>
<dbReference type="InterPro" id="IPR003918">
    <property type="entry name" value="NADH_UbQ_OxRdtase"/>
</dbReference>
<evidence type="ECO:0000256" key="10">
    <source>
        <dbReference type="ARBA" id="ARBA00022982"/>
    </source>
</evidence>
<keyword evidence="14 17" id="KW-0496">Mitochondrion</keyword>
<evidence type="ECO:0000256" key="11">
    <source>
        <dbReference type="ARBA" id="ARBA00022989"/>
    </source>
</evidence>
<dbReference type="GO" id="GO:0042773">
    <property type="term" value="P:ATP synthesis coupled electron transport"/>
    <property type="evidence" value="ECO:0007669"/>
    <property type="project" value="InterPro"/>
</dbReference>
<feature type="transmembrane region" description="Helical" evidence="17">
    <location>
        <begin position="423"/>
        <end position="442"/>
    </location>
</feature>
<feature type="transmembrane region" description="Helical" evidence="17">
    <location>
        <begin position="113"/>
        <end position="131"/>
    </location>
</feature>
<feature type="transmembrane region" description="Helical" evidence="17">
    <location>
        <begin position="246"/>
        <end position="267"/>
    </location>
</feature>
<keyword evidence="12 17" id="KW-0520">NAD</keyword>
<evidence type="ECO:0000259" key="19">
    <source>
        <dbReference type="Pfam" id="PF01059"/>
    </source>
</evidence>
<geneLocation type="mitochondrion" evidence="20"/>
<evidence type="ECO:0000256" key="8">
    <source>
        <dbReference type="ARBA" id="ARBA00022692"/>
    </source>
</evidence>
<accession>A0A343YVD0</accession>
<feature type="transmembrane region" description="Helical" evidence="17">
    <location>
        <begin position="214"/>
        <end position="234"/>
    </location>
</feature>
<feature type="transmembrane region" description="Helical" evidence="17">
    <location>
        <begin position="299"/>
        <end position="320"/>
    </location>
</feature>
<evidence type="ECO:0000256" key="14">
    <source>
        <dbReference type="ARBA" id="ARBA00023128"/>
    </source>
</evidence>
<comment type="similarity">
    <text evidence="3 17">Belongs to the complex I subunit 4 family.</text>
</comment>
<feature type="transmembrane region" description="Helical" evidence="17">
    <location>
        <begin position="20"/>
        <end position="38"/>
    </location>
</feature>
<dbReference type="GO" id="GO:0008137">
    <property type="term" value="F:NADH dehydrogenase (ubiquinone) activity"/>
    <property type="evidence" value="ECO:0007669"/>
    <property type="project" value="UniProtKB-UniRule"/>
</dbReference>
<keyword evidence="8 17" id="KW-0812">Transmembrane</keyword>
<evidence type="ECO:0000256" key="7">
    <source>
        <dbReference type="ARBA" id="ARBA00022660"/>
    </source>
</evidence>
<evidence type="ECO:0000256" key="3">
    <source>
        <dbReference type="ARBA" id="ARBA00009025"/>
    </source>
</evidence>
<feature type="transmembrane region" description="Helical" evidence="17">
    <location>
        <begin position="385"/>
        <end position="403"/>
    </location>
</feature>
<sequence>MMKLMFFSMSLIFMLTNKKLKFFTVNYMMIMLIIGLMNYNYNNYFFYKIYYNLGYDSISINLMLLTFWILSLSMLANNTILNKLNNKLFISLIIILSLMLMLCLTSLNLFMFYIFFESSLIPMIFIIMGWGMQIDRIQASMYMLFYTLIGSLPLMVIFIFTQMKFYTMSITLLLLDSQLINNYYIYMFMMIAFLIKMPMYLVHMWLPKAHVEAPISGSMILAGIMLKLGSYGIYRMMPIFHKMNMNYNYIIICISLTGSIYSSLICLNQTDLKIIVAYSSVVHMNLMLASLMTLNCWSILGSMWMMIAHGLCSSAMFCLVNFNYERIHSRNLLINKGLMNIFPTLSLMWFMMCSSNFSAPPSLNLFSEMILINGLMIWNKMNMPYIFFIILFSTCYSIYLFSITQQGKMMTYMNLSNVNIREYMIIMLHWVPLNIMFLTLMMN</sequence>
<dbReference type="EMBL" id="MG253265">
    <property type="protein sequence ID" value="AWN56207.1"/>
    <property type="molecule type" value="Genomic_DNA"/>
</dbReference>
<dbReference type="PANTHER" id="PTHR43507:SF20">
    <property type="entry name" value="NADH-UBIQUINONE OXIDOREDUCTASE CHAIN 4"/>
    <property type="match status" value="1"/>
</dbReference>
<dbReference type="AlphaFoldDB" id="A0A343YVD0"/>
<evidence type="ECO:0000256" key="9">
    <source>
        <dbReference type="ARBA" id="ARBA00022967"/>
    </source>
</evidence>
<evidence type="ECO:0000256" key="17">
    <source>
        <dbReference type="RuleBase" id="RU003297"/>
    </source>
</evidence>
<keyword evidence="15 17" id="KW-0472">Membrane</keyword>
<evidence type="ECO:0000256" key="16">
    <source>
        <dbReference type="ARBA" id="ARBA00049551"/>
    </source>
</evidence>
<keyword evidence="11 17" id="KW-1133">Transmembrane helix</keyword>
<dbReference type="EC" id="7.1.1.2" evidence="4 17"/>
<keyword evidence="10 17" id="KW-0249">Electron transport</keyword>
<dbReference type="GO" id="GO:0003954">
    <property type="term" value="F:NADH dehydrogenase activity"/>
    <property type="evidence" value="ECO:0007669"/>
    <property type="project" value="TreeGrafter"/>
</dbReference>
<dbReference type="GO" id="GO:0048039">
    <property type="term" value="F:ubiquinone binding"/>
    <property type="evidence" value="ECO:0007669"/>
    <property type="project" value="TreeGrafter"/>
</dbReference>
<evidence type="ECO:0000256" key="4">
    <source>
        <dbReference type="ARBA" id="ARBA00012944"/>
    </source>
</evidence>
<feature type="transmembrane region" description="Helical" evidence="17">
    <location>
        <begin position="183"/>
        <end position="202"/>
    </location>
</feature>
<evidence type="ECO:0000313" key="20">
    <source>
        <dbReference type="EMBL" id="AWN56207.1"/>
    </source>
</evidence>
<dbReference type="Pfam" id="PF00361">
    <property type="entry name" value="Proton_antipo_M"/>
    <property type="match status" value="1"/>
</dbReference>
<organism evidence="20">
    <name type="scientific">Dinocampus coccinellae</name>
    <dbReference type="NCBI Taxonomy" id="144245"/>
    <lineage>
        <taxon>Eukaryota</taxon>
        <taxon>Metazoa</taxon>
        <taxon>Ecdysozoa</taxon>
        <taxon>Arthropoda</taxon>
        <taxon>Hexapoda</taxon>
        <taxon>Insecta</taxon>
        <taxon>Pterygota</taxon>
        <taxon>Neoptera</taxon>
        <taxon>Endopterygota</taxon>
        <taxon>Hymenoptera</taxon>
        <taxon>Apocrita</taxon>
        <taxon>Ichneumonoidea</taxon>
        <taxon>Braconidae</taxon>
        <taxon>Euphorinae</taxon>
        <taxon>Dinocampus</taxon>
    </lineage>
</organism>
<comment type="function">
    <text evidence="17">Core subunit of the mitochondrial membrane respiratory chain NADH dehydrogenase (Complex I) which catalyzes electron transfer from NADH through the respiratory chain, using ubiquinone as an electron acceptor. Essential for the catalytic activity and assembly of complex I.</text>
</comment>
<name>A0A343YVD0_9HYME</name>
<keyword evidence="9" id="KW-1278">Translocase</keyword>
<evidence type="ECO:0000256" key="5">
    <source>
        <dbReference type="ARBA" id="ARBA00021006"/>
    </source>
</evidence>
<dbReference type="PANTHER" id="PTHR43507">
    <property type="entry name" value="NADH-UBIQUINONE OXIDOREDUCTASE CHAIN 4"/>
    <property type="match status" value="1"/>
</dbReference>
<dbReference type="InterPro" id="IPR000260">
    <property type="entry name" value="NADH4_N"/>
</dbReference>
<evidence type="ECO:0000256" key="6">
    <source>
        <dbReference type="ARBA" id="ARBA00022448"/>
    </source>
</evidence>
<feature type="transmembrane region" description="Helical" evidence="17">
    <location>
        <begin position="58"/>
        <end position="76"/>
    </location>
</feature>
<feature type="domain" description="NADH:ubiquinone oxidoreductase chain 4 N-terminal" evidence="19">
    <location>
        <begin position="1"/>
        <end position="103"/>
    </location>
</feature>
<evidence type="ECO:0000256" key="1">
    <source>
        <dbReference type="ARBA" id="ARBA00003257"/>
    </source>
</evidence>
<dbReference type="Pfam" id="PF01059">
    <property type="entry name" value="Oxidored_q5_N"/>
    <property type="match status" value="1"/>
</dbReference>
<dbReference type="PRINTS" id="PR01437">
    <property type="entry name" value="NUOXDRDTASE4"/>
</dbReference>
<evidence type="ECO:0000256" key="12">
    <source>
        <dbReference type="ARBA" id="ARBA00023027"/>
    </source>
</evidence>
<comment type="function">
    <text evidence="1">Core subunit of the mitochondrial membrane respiratory chain NADH dehydrogenase (Complex I) that is believed to belong to the minimal assembly required for catalysis. Complex I functions in the transfer of electrons from NADH to the respiratory chain. The immediate electron acceptor for the enzyme is believed to be ubiquinone.</text>
</comment>
<evidence type="ECO:0000256" key="13">
    <source>
        <dbReference type="ARBA" id="ARBA00023075"/>
    </source>
</evidence>
<keyword evidence="6 17" id="KW-0813">Transport</keyword>
<evidence type="ECO:0000256" key="2">
    <source>
        <dbReference type="ARBA" id="ARBA00004225"/>
    </source>
</evidence>
<evidence type="ECO:0000259" key="18">
    <source>
        <dbReference type="Pfam" id="PF00361"/>
    </source>
</evidence>
<dbReference type="InterPro" id="IPR001750">
    <property type="entry name" value="ND/Mrp_TM"/>
</dbReference>
<comment type="catalytic activity">
    <reaction evidence="16 17">
        <text>a ubiquinone + NADH + 5 H(+)(in) = a ubiquinol + NAD(+) + 4 H(+)(out)</text>
        <dbReference type="Rhea" id="RHEA:29091"/>
        <dbReference type="Rhea" id="RHEA-COMP:9565"/>
        <dbReference type="Rhea" id="RHEA-COMP:9566"/>
        <dbReference type="ChEBI" id="CHEBI:15378"/>
        <dbReference type="ChEBI" id="CHEBI:16389"/>
        <dbReference type="ChEBI" id="CHEBI:17976"/>
        <dbReference type="ChEBI" id="CHEBI:57540"/>
        <dbReference type="ChEBI" id="CHEBI:57945"/>
        <dbReference type="EC" id="7.1.1.2"/>
    </reaction>
</comment>
<feature type="transmembrane region" description="Helical" evidence="17">
    <location>
        <begin position="143"/>
        <end position="163"/>
    </location>
</feature>
<feature type="domain" description="NADH:quinone oxidoreductase/Mrp antiporter transmembrane" evidence="18">
    <location>
        <begin position="106"/>
        <end position="388"/>
    </location>
</feature>
<proteinExistence type="inferred from homology"/>
<comment type="subcellular location">
    <subcellularLocation>
        <location evidence="2 17">Mitochondrion membrane</location>
        <topology evidence="2 17">Multi-pass membrane protein</topology>
    </subcellularLocation>
</comment>